<dbReference type="PANTHER" id="PTHR25462">
    <property type="entry name" value="BONUS, ISOFORM C-RELATED"/>
    <property type="match status" value="1"/>
</dbReference>
<dbReference type="InterPro" id="IPR001258">
    <property type="entry name" value="NHL_repeat"/>
</dbReference>
<organism evidence="15 16">
    <name type="scientific">Branchiostoma lanceolatum</name>
    <name type="common">Common lancelet</name>
    <name type="synonym">Amphioxus lanceolatum</name>
    <dbReference type="NCBI Taxonomy" id="7740"/>
    <lineage>
        <taxon>Eukaryota</taxon>
        <taxon>Metazoa</taxon>
        <taxon>Chordata</taxon>
        <taxon>Cephalochordata</taxon>
        <taxon>Leptocardii</taxon>
        <taxon>Amphioxiformes</taxon>
        <taxon>Branchiostomatidae</taxon>
        <taxon>Branchiostoma</taxon>
    </lineage>
</organism>
<dbReference type="CDD" id="cd05819">
    <property type="entry name" value="NHL"/>
    <property type="match status" value="1"/>
</dbReference>
<evidence type="ECO:0000256" key="4">
    <source>
        <dbReference type="ARBA" id="ARBA00022553"/>
    </source>
</evidence>
<evidence type="ECO:0000256" key="7">
    <source>
        <dbReference type="ARBA" id="ARBA00022771"/>
    </source>
</evidence>
<feature type="compositionally biased region" description="Low complexity" evidence="12">
    <location>
        <begin position="57"/>
        <end position="70"/>
    </location>
</feature>
<feature type="region of interest" description="Disordered" evidence="12">
    <location>
        <begin position="1"/>
        <end position="70"/>
    </location>
</feature>
<keyword evidence="5" id="KW-0479">Metal-binding</keyword>
<dbReference type="InterPro" id="IPR017907">
    <property type="entry name" value="Znf_RING_CS"/>
</dbReference>
<dbReference type="Gene3D" id="2.120.10.30">
    <property type="entry name" value="TolB, C-terminal domain"/>
    <property type="match status" value="2"/>
</dbReference>
<reference evidence="15" key="1">
    <citation type="submission" date="2022-01" db="EMBL/GenBank/DDBJ databases">
        <authorList>
            <person name="Braso-Vives M."/>
        </authorList>
    </citation>
    <scope>NUCLEOTIDE SEQUENCE</scope>
</reference>
<dbReference type="Pfam" id="PF13445">
    <property type="entry name" value="zf-RING_UBOX"/>
    <property type="match status" value="1"/>
</dbReference>
<evidence type="ECO:0000259" key="14">
    <source>
        <dbReference type="PROSITE" id="PS50119"/>
    </source>
</evidence>
<dbReference type="GO" id="GO:0061630">
    <property type="term" value="F:ubiquitin protein ligase activity"/>
    <property type="evidence" value="ECO:0007669"/>
    <property type="project" value="UniProtKB-EC"/>
</dbReference>
<dbReference type="PANTHER" id="PTHR25462:SF229">
    <property type="entry name" value="TRANSCRIPTION INTERMEDIARY FACTOR 1-BETA"/>
    <property type="match status" value="1"/>
</dbReference>
<keyword evidence="4" id="KW-0597">Phosphoprotein</keyword>
<dbReference type="Proteomes" id="UP000838412">
    <property type="component" value="Chromosome 14"/>
</dbReference>
<evidence type="ECO:0000259" key="13">
    <source>
        <dbReference type="PROSITE" id="PS50089"/>
    </source>
</evidence>
<dbReference type="Pfam" id="PF00643">
    <property type="entry name" value="zf-B_box"/>
    <property type="match status" value="1"/>
</dbReference>
<dbReference type="PROSITE" id="PS50089">
    <property type="entry name" value="ZF_RING_2"/>
    <property type="match status" value="1"/>
</dbReference>
<dbReference type="SMART" id="SM00184">
    <property type="entry name" value="RING"/>
    <property type="match status" value="2"/>
</dbReference>
<protein>
    <recommendedName>
        <fullName evidence="3">RING-type E3 ubiquitin transferase</fullName>
        <ecNumber evidence="3">2.3.2.27</ecNumber>
    </recommendedName>
</protein>
<feature type="domain" description="RING-type" evidence="13">
    <location>
        <begin position="396"/>
        <end position="436"/>
    </location>
</feature>
<dbReference type="InterPro" id="IPR011042">
    <property type="entry name" value="6-blade_b-propeller_TolB-like"/>
</dbReference>
<evidence type="ECO:0000256" key="12">
    <source>
        <dbReference type="SAM" id="MobiDB-lite"/>
    </source>
</evidence>
<evidence type="ECO:0000256" key="3">
    <source>
        <dbReference type="ARBA" id="ARBA00012483"/>
    </source>
</evidence>
<keyword evidence="16" id="KW-1185">Reference proteome</keyword>
<sequence>MEKDNQTEESDMMTAENHNSTDNKLVNGDTIPAVTSPGAGPSDPNEENCGKETVNVQTKSSATSATKAKQQTIITNNLRSTASETETTERSQVGISDVTGATAMAYNIHVSSHDPATTSAALSAPRPSQSHHHGPAVVERASQVTILEEVRVKNSLGVQVGDKNTLGSATTEDSVSSVTLESSATAPRIVISEAASVLVYRKIEIDSCEFVQVGTNNVMDIRKVTPQDDAFVKACIKLGINPKQKEDIFDRLGHEDTRQQFATMMAEKCSVHCELKNAEDGCILLELEVPTEEDRLQLLRMARDGTFQQVLLETFLPEFAAEGRAVSMNLAIGVRNPSQDMVEELQGATASKDNEDVVLVEIPEVTEKQYPTTDDSKTSTQSEELGADFDKISLTCSVCMNTYNDPRILPCLHTFCADCLEQWRKGNKQFTCPTCRQQVTLPGTDVSSLPPHFYIKNLQDLRALQNSIQANESCQMCESGARVEGRCGDCHFHLCKSCIAIHSKTPALQDHYIITLHDLKNPSSQSKLTRTQYSCPRHKDQRMTFYCLPCAKLVCQACTVAEHRPGVNHDPQEVNDVAQKFKAELQTLVEKTEKTAAILEETDSIVSKELTSITENCELEIKKIQVHFEELRAKLEKAEQEVTDKLKKMGRTQKEPLLEEKQDVGSNNPVLRFGQKSRKHGQFDKPRDVAVKGNRLYVADNGKLINRFPLGEYCTHPYGLAVQRDGRVVVADKDKHSIFLFEADGKLAKQVGGKGQGEGQFNEPCFVCVDKEDYIIVADKNNHRVQVFDQNLNFKHKFGQKGRQPQDMWYPFGVSADSRGNIVLANSGSNVDGTRQGQKLQVFRLDGTWVATISSDGDKPKRPHGVAVTEDGHVFVADPDHNCIRKYRYI</sequence>
<dbReference type="SUPFAM" id="SSF101898">
    <property type="entry name" value="NHL repeat"/>
    <property type="match status" value="1"/>
</dbReference>
<evidence type="ECO:0000256" key="10">
    <source>
        <dbReference type="PROSITE-ProRule" id="PRU00504"/>
    </source>
</evidence>
<dbReference type="EC" id="2.3.2.27" evidence="3"/>
<evidence type="ECO:0000256" key="5">
    <source>
        <dbReference type="ARBA" id="ARBA00022723"/>
    </source>
</evidence>
<feature type="coiled-coil region" evidence="11">
    <location>
        <begin position="582"/>
        <end position="655"/>
    </location>
</feature>
<dbReference type="InterPro" id="IPR000315">
    <property type="entry name" value="Znf_B-box"/>
</dbReference>
<dbReference type="AlphaFoldDB" id="A0A8J9Z295"/>
<dbReference type="InterPro" id="IPR027370">
    <property type="entry name" value="Znf-RING_euk"/>
</dbReference>
<feature type="region of interest" description="Disordered" evidence="12">
    <location>
        <begin position="116"/>
        <end position="139"/>
    </location>
</feature>
<dbReference type="Gene3D" id="3.30.40.10">
    <property type="entry name" value="Zinc/RING finger domain, C3HC4 (zinc finger)"/>
    <property type="match status" value="1"/>
</dbReference>
<dbReference type="Pfam" id="PF01436">
    <property type="entry name" value="NHL"/>
    <property type="match status" value="2"/>
</dbReference>
<dbReference type="EMBL" id="OV696699">
    <property type="protein sequence ID" value="CAH1245791.1"/>
    <property type="molecule type" value="Genomic_DNA"/>
</dbReference>
<evidence type="ECO:0000256" key="6">
    <source>
        <dbReference type="ARBA" id="ARBA00022737"/>
    </source>
</evidence>
<dbReference type="InterPro" id="IPR047153">
    <property type="entry name" value="TRIM45/56/19-like"/>
</dbReference>
<keyword evidence="11" id="KW-0175">Coiled coil</keyword>
<dbReference type="OrthoDB" id="6105938at2759"/>
<evidence type="ECO:0000256" key="9">
    <source>
        <dbReference type="PROSITE-ProRule" id="PRU00024"/>
    </source>
</evidence>
<evidence type="ECO:0000256" key="8">
    <source>
        <dbReference type="ARBA" id="ARBA00022833"/>
    </source>
</evidence>
<dbReference type="PROSITE" id="PS50119">
    <property type="entry name" value="ZF_BBOX"/>
    <property type="match status" value="1"/>
</dbReference>
<evidence type="ECO:0000256" key="1">
    <source>
        <dbReference type="ARBA" id="ARBA00000900"/>
    </source>
</evidence>
<evidence type="ECO:0000313" key="16">
    <source>
        <dbReference type="Proteomes" id="UP000838412"/>
    </source>
</evidence>
<dbReference type="InterPro" id="IPR013083">
    <property type="entry name" value="Znf_RING/FYVE/PHD"/>
</dbReference>
<dbReference type="SUPFAM" id="SSF57845">
    <property type="entry name" value="B-box zinc-binding domain"/>
    <property type="match status" value="1"/>
</dbReference>
<feature type="repeat" description="NHL" evidence="10">
    <location>
        <begin position="748"/>
        <end position="791"/>
    </location>
</feature>
<keyword evidence="8" id="KW-0862">Zinc</keyword>
<proteinExistence type="inferred from homology"/>
<evidence type="ECO:0000313" key="15">
    <source>
        <dbReference type="EMBL" id="CAH1245791.1"/>
    </source>
</evidence>
<keyword evidence="6" id="KW-0677">Repeat</keyword>
<feature type="domain" description="B box-type" evidence="14">
    <location>
        <begin position="530"/>
        <end position="574"/>
    </location>
</feature>
<keyword evidence="7 9" id="KW-0863">Zinc-finger</keyword>
<comment type="catalytic activity">
    <reaction evidence="1">
        <text>S-ubiquitinyl-[E2 ubiquitin-conjugating enzyme]-L-cysteine + [acceptor protein]-L-lysine = [E2 ubiquitin-conjugating enzyme]-L-cysteine + N(6)-ubiquitinyl-[acceptor protein]-L-lysine.</text>
        <dbReference type="EC" id="2.3.2.27"/>
    </reaction>
</comment>
<dbReference type="PROSITE" id="PS51125">
    <property type="entry name" value="NHL"/>
    <property type="match status" value="2"/>
</dbReference>
<dbReference type="Gene3D" id="3.30.160.60">
    <property type="entry name" value="Classic Zinc Finger"/>
    <property type="match status" value="1"/>
</dbReference>
<dbReference type="GO" id="GO:0006513">
    <property type="term" value="P:protein monoubiquitination"/>
    <property type="evidence" value="ECO:0007669"/>
    <property type="project" value="TreeGrafter"/>
</dbReference>
<dbReference type="GO" id="GO:0008270">
    <property type="term" value="F:zinc ion binding"/>
    <property type="evidence" value="ECO:0007669"/>
    <property type="project" value="UniProtKB-KW"/>
</dbReference>
<dbReference type="PROSITE" id="PS00518">
    <property type="entry name" value="ZF_RING_1"/>
    <property type="match status" value="1"/>
</dbReference>
<evidence type="ECO:0000256" key="2">
    <source>
        <dbReference type="ARBA" id="ARBA00008518"/>
    </source>
</evidence>
<accession>A0A8J9Z295</accession>
<dbReference type="SUPFAM" id="SSF57850">
    <property type="entry name" value="RING/U-box"/>
    <property type="match status" value="1"/>
</dbReference>
<dbReference type="FunFam" id="2.120.10.30:FF:000095">
    <property type="entry name" value="Uncharacterized protein"/>
    <property type="match status" value="1"/>
</dbReference>
<gene>
    <name evidence="15" type="primary">TRIM2</name>
    <name evidence="15" type="ORF">BLAG_LOCUS8011</name>
</gene>
<dbReference type="InterPro" id="IPR001841">
    <property type="entry name" value="Znf_RING"/>
</dbReference>
<evidence type="ECO:0000256" key="11">
    <source>
        <dbReference type="SAM" id="Coils"/>
    </source>
</evidence>
<comment type="similarity">
    <text evidence="2">Belongs to the TRIM/RBCC family.</text>
</comment>
<feature type="repeat" description="NHL" evidence="10">
    <location>
        <begin position="715"/>
        <end position="744"/>
    </location>
</feature>
<name>A0A8J9Z295_BRALA</name>